<protein>
    <submittedName>
        <fullName evidence="1">Haloacid dehalogenase-like protein hydrolase domain-containing protein 3-like protein</fullName>
    </submittedName>
</protein>
<dbReference type="Gene3D" id="1.10.150.720">
    <property type="entry name" value="Haloacid dehalogenase-like hydrolase"/>
    <property type="match status" value="1"/>
</dbReference>
<dbReference type="InterPro" id="IPR006439">
    <property type="entry name" value="HAD-SF_hydro_IA"/>
</dbReference>
<dbReference type="OrthoDB" id="444127at2759"/>
<dbReference type="EMBL" id="JXLN01016099">
    <property type="protein sequence ID" value="KPM10942.1"/>
    <property type="molecule type" value="Genomic_DNA"/>
</dbReference>
<gene>
    <name evidence="1" type="ORF">QR98_0095070</name>
</gene>
<dbReference type="VEuPathDB" id="VectorBase:SSCA007600"/>
<dbReference type="GO" id="GO:0005634">
    <property type="term" value="C:nucleus"/>
    <property type="evidence" value="ECO:0007669"/>
    <property type="project" value="TreeGrafter"/>
</dbReference>
<organism evidence="1 2">
    <name type="scientific">Sarcoptes scabiei</name>
    <name type="common">Itch mite</name>
    <name type="synonym">Acarus scabiei</name>
    <dbReference type="NCBI Taxonomy" id="52283"/>
    <lineage>
        <taxon>Eukaryota</taxon>
        <taxon>Metazoa</taxon>
        <taxon>Ecdysozoa</taxon>
        <taxon>Arthropoda</taxon>
        <taxon>Chelicerata</taxon>
        <taxon>Arachnida</taxon>
        <taxon>Acari</taxon>
        <taxon>Acariformes</taxon>
        <taxon>Sarcoptiformes</taxon>
        <taxon>Astigmata</taxon>
        <taxon>Psoroptidia</taxon>
        <taxon>Sarcoptoidea</taxon>
        <taxon>Sarcoptidae</taxon>
        <taxon>Sarcoptinae</taxon>
        <taxon>Sarcoptes</taxon>
    </lineage>
</organism>
<dbReference type="AlphaFoldDB" id="A0A132AIY4"/>
<dbReference type="PANTHER" id="PTHR46191:SF2">
    <property type="entry name" value="HALOACID DEHALOGENASE-LIKE HYDROLASE DOMAIN-CONTAINING PROTEIN 3"/>
    <property type="match status" value="1"/>
</dbReference>
<dbReference type="GO" id="GO:0016787">
    <property type="term" value="F:hydrolase activity"/>
    <property type="evidence" value="ECO:0007669"/>
    <property type="project" value="UniProtKB-KW"/>
</dbReference>
<dbReference type="InterPro" id="IPR011949">
    <property type="entry name" value="HAD-SF_hydro_IA_REG-2-like"/>
</dbReference>
<dbReference type="SFLD" id="SFLDS00003">
    <property type="entry name" value="Haloacid_Dehalogenase"/>
    <property type="match status" value="1"/>
</dbReference>
<accession>A0A132AIY4</accession>
<name>A0A132AIY4_SARSC</name>
<dbReference type="SFLD" id="SFLDG01129">
    <property type="entry name" value="C1.5:_HAD__Beta-PGM__Phosphata"/>
    <property type="match status" value="1"/>
</dbReference>
<reference evidence="1 2" key="1">
    <citation type="journal article" date="2015" name="Parasit. Vectors">
        <title>Draft genome of the scabies mite.</title>
        <authorList>
            <person name="Rider S.D.Jr."/>
            <person name="Morgan M.S."/>
            <person name="Arlian L.G."/>
        </authorList>
    </citation>
    <scope>NUCLEOTIDE SEQUENCE [LARGE SCALE GENOMIC DNA]</scope>
    <source>
        <strain evidence="1">Arlian Lab</strain>
    </source>
</reference>
<dbReference type="NCBIfam" id="TIGR02252">
    <property type="entry name" value="DREG-2"/>
    <property type="match status" value="1"/>
</dbReference>
<evidence type="ECO:0000313" key="2">
    <source>
        <dbReference type="Proteomes" id="UP000616769"/>
    </source>
</evidence>
<proteinExistence type="predicted"/>
<keyword evidence="1" id="KW-0378">Hydrolase</keyword>
<dbReference type="PANTHER" id="PTHR46191">
    <property type="match status" value="1"/>
</dbReference>
<dbReference type="InterPro" id="IPR044924">
    <property type="entry name" value="HAD-SF_hydro_IA_REG-2-like_cap"/>
</dbReference>
<dbReference type="Gene3D" id="3.40.50.1000">
    <property type="entry name" value="HAD superfamily/HAD-like"/>
    <property type="match status" value="1"/>
</dbReference>
<dbReference type="SUPFAM" id="SSF56784">
    <property type="entry name" value="HAD-like"/>
    <property type="match status" value="1"/>
</dbReference>
<dbReference type="Pfam" id="PF00702">
    <property type="entry name" value="Hydrolase"/>
    <property type="match status" value="1"/>
</dbReference>
<dbReference type="NCBIfam" id="TIGR01549">
    <property type="entry name" value="HAD-SF-IA-v1"/>
    <property type="match status" value="1"/>
</dbReference>
<dbReference type="InterPro" id="IPR036412">
    <property type="entry name" value="HAD-like_sf"/>
</dbReference>
<evidence type="ECO:0000313" key="1">
    <source>
        <dbReference type="EMBL" id="KPM10942.1"/>
    </source>
</evidence>
<dbReference type="InterPro" id="IPR051828">
    <property type="entry name" value="HAD-like_hydrolase_domain"/>
</dbReference>
<dbReference type="InterPro" id="IPR023214">
    <property type="entry name" value="HAD_sf"/>
</dbReference>
<comment type="caution">
    <text evidence="1">The sequence shown here is derived from an EMBL/GenBank/DDBJ whole genome shotgun (WGS) entry which is preliminary data.</text>
</comment>
<dbReference type="Proteomes" id="UP000616769">
    <property type="component" value="Unassembled WGS sequence"/>
</dbReference>
<sequence length="268" mass="31421">MFKRIRLISFDITKTLISPSNDIGSEYLKVAQKVGLKPNSPDLSTKLTQSFSKNFTKINKEFPNFGLEMNMTAEQWWSRLVHSTFVDVGYDQLNDRTKLEQISEQLYERYSRGNCWHLHDHVRDLLSKLRKEKPEIILAVASNFDGRLETILRDLDVRHYFNYMFISHECRLAKPDTRFYEHILQTVEIDPKDYLHIGNDLEHDYLPVKRIKANAMLIVNPNDKTQSAMIEKKSDINTEDIIIFSLTQRLIVKQNFGLENSSLLNPQK</sequence>